<evidence type="ECO:0000313" key="1">
    <source>
        <dbReference type="EMBL" id="GGB80419.1"/>
    </source>
</evidence>
<gene>
    <name evidence="1" type="ORF">GCM10007424_20680</name>
</gene>
<reference evidence="2" key="1">
    <citation type="journal article" date="2019" name="Int. J. Syst. Evol. Microbiol.">
        <title>The Global Catalogue of Microorganisms (GCM) 10K type strain sequencing project: providing services to taxonomists for standard genome sequencing and annotation.</title>
        <authorList>
            <consortium name="The Broad Institute Genomics Platform"/>
            <consortium name="The Broad Institute Genome Sequencing Center for Infectious Disease"/>
            <person name="Wu L."/>
            <person name="Ma J."/>
        </authorList>
    </citation>
    <scope>NUCLEOTIDE SEQUENCE [LARGE SCALE GENOMIC DNA]</scope>
    <source>
        <strain evidence="2">CGMCC 1.15461</strain>
    </source>
</reference>
<evidence type="ECO:0000313" key="2">
    <source>
        <dbReference type="Proteomes" id="UP000615760"/>
    </source>
</evidence>
<protein>
    <recommendedName>
        <fullName evidence="3">IPExxxVDY family protein</fullName>
    </recommendedName>
</protein>
<dbReference type="Proteomes" id="UP000615760">
    <property type="component" value="Unassembled WGS sequence"/>
</dbReference>
<keyword evidence="2" id="KW-1185">Reference proteome</keyword>
<dbReference type="EMBL" id="BMJE01000005">
    <property type="protein sequence ID" value="GGB80419.1"/>
    <property type="molecule type" value="Genomic_DNA"/>
</dbReference>
<sequence length="133" mass="15958">MKNVLKQQEKISISELISYPYNSLGFHLGAYLFKKEEECPAPLEKEDIYRLLLTKDTSAREEFGMYFYLFGNEDFKLDTLSEMFIGLFAYPLAIKYYYKRYQEGKNALRFHDLDHFKMLHLPLERIKDTFLIK</sequence>
<evidence type="ECO:0008006" key="3">
    <source>
        <dbReference type="Google" id="ProtNLM"/>
    </source>
</evidence>
<proteinExistence type="predicted"/>
<organism evidence="1 2">
    <name type="scientific">Flavobacterium suaedae</name>
    <dbReference type="NCBI Taxonomy" id="1767027"/>
    <lineage>
        <taxon>Bacteria</taxon>
        <taxon>Pseudomonadati</taxon>
        <taxon>Bacteroidota</taxon>
        <taxon>Flavobacteriia</taxon>
        <taxon>Flavobacteriales</taxon>
        <taxon>Flavobacteriaceae</taxon>
        <taxon>Flavobacterium</taxon>
    </lineage>
</organism>
<comment type="caution">
    <text evidence="1">The sequence shown here is derived from an EMBL/GenBank/DDBJ whole genome shotgun (WGS) entry which is preliminary data.</text>
</comment>
<dbReference type="RefSeq" id="WP_188621217.1">
    <property type="nucleotide sequence ID" value="NZ_BMJE01000005.1"/>
</dbReference>
<name>A0ABQ1JY53_9FLAO</name>
<accession>A0ABQ1JY53</accession>